<dbReference type="EMBL" id="JAUHGG010000003">
    <property type="protein sequence ID" value="MDS1821051.1"/>
    <property type="molecule type" value="Genomic_DNA"/>
</dbReference>
<organism evidence="1 2">
    <name type="scientific">Vibrio parahaemolyticus</name>
    <dbReference type="NCBI Taxonomy" id="670"/>
    <lineage>
        <taxon>Bacteria</taxon>
        <taxon>Pseudomonadati</taxon>
        <taxon>Pseudomonadota</taxon>
        <taxon>Gammaproteobacteria</taxon>
        <taxon>Vibrionales</taxon>
        <taxon>Vibrionaceae</taxon>
        <taxon>Vibrio</taxon>
    </lineage>
</organism>
<gene>
    <name evidence="1" type="ORF">QX249_10305</name>
</gene>
<dbReference type="Proteomes" id="UP001253193">
    <property type="component" value="Unassembled WGS sequence"/>
</dbReference>
<reference evidence="1" key="1">
    <citation type="submission" date="2023-06" db="EMBL/GenBank/DDBJ databases">
        <title>Genomic Diversity of Vibrio spp. and Metagenomic Analysis of Pathogens in Florida Gulf Coastal Waters Following Hurricane Ian.</title>
        <authorList>
            <person name="Brumfield K.D."/>
        </authorList>
    </citation>
    <scope>NUCLEOTIDE SEQUENCE</scope>
    <source>
        <strain evidence="1">WBS2B-138</strain>
    </source>
</reference>
<dbReference type="RefSeq" id="WP_311019858.1">
    <property type="nucleotide sequence ID" value="NZ_JAUHGG010000003.1"/>
</dbReference>
<proteinExistence type="predicted"/>
<accession>A0AAW8PXX0</accession>
<name>A0AAW8PXX0_VIBPH</name>
<dbReference type="AlphaFoldDB" id="A0AAW8PXX0"/>
<evidence type="ECO:0000313" key="2">
    <source>
        <dbReference type="Proteomes" id="UP001253193"/>
    </source>
</evidence>
<evidence type="ECO:0000313" key="1">
    <source>
        <dbReference type="EMBL" id="MDS1821051.1"/>
    </source>
</evidence>
<protein>
    <submittedName>
        <fullName evidence="1">Uncharacterized protein</fullName>
    </submittedName>
</protein>
<comment type="caution">
    <text evidence="1">The sequence shown here is derived from an EMBL/GenBank/DDBJ whole genome shotgun (WGS) entry which is preliminary data.</text>
</comment>
<sequence length="160" mass="18135">MKFILVSSENGLYDFDVIDCQYIRRVTVSEKVEKGDTFNIYSGESHKSGGIWSGTKGIKGYLTGDLEASVRASNAFHSELIKRDADFVTKSDYVVYVTTSESMVEMKHDSQDDSLYVTLFNDDADRFIEEATKLFEDLGDITMEEAYLHLSKPYIESVFS</sequence>